<keyword evidence="1" id="KW-0645">Protease</keyword>
<dbReference type="EMBL" id="BALG01000256">
    <property type="protein sequence ID" value="GAC43834.1"/>
    <property type="molecule type" value="Genomic_DNA"/>
</dbReference>
<sequence>MDVHFVPLRPYAQHPALYAAHVPLRPGDGGRQQAADVCHTGYTLDNNMFLSLFAALVLIAALDWARSSGQTTGGTLICGTILPFGQSAIPRALDGSQRRSNAVLVLTSFCRKPQIDPFPFVIHK</sequence>
<protein>
    <submittedName>
        <fullName evidence="1">Carboxypeptidase C</fullName>
    </submittedName>
</protein>
<proteinExistence type="predicted"/>
<dbReference type="AlphaFoldDB" id="M9M430"/>
<evidence type="ECO:0000313" key="2">
    <source>
        <dbReference type="Proteomes" id="UP000029453"/>
    </source>
</evidence>
<comment type="caution">
    <text evidence="1">The sequence shown here is derived from an EMBL/GenBank/DDBJ whole genome shotgun (WGS) entry which is preliminary data.</text>
</comment>
<evidence type="ECO:0000313" key="1">
    <source>
        <dbReference type="EMBL" id="GAC43834.1"/>
    </source>
</evidence>
<gene>
    <name evidence="1" type="ORF">PPOP_3234</name>
</gene>
<keyword evidence="1" id="KW-0121">Carboxypeptidase</keyword>
<dbReference type="GO" id="GO:0004180">
    <property type="term" value="F:carboxypeptidase activity"/>
    <property type="evidence" value="ECO:0007669"/>
    <property type="project" value="UniProtKB-KW"/>
</dbReference>
<reference evidence="1 2" key="1">
    <citation type="submission" date="2012-10" db="EMBL/GenBank/DDBJ databases">
        <title>Draft Genome Sequence of Paenibacillus popilliae ATCC 14706T.</title>
        <authorList>
            <person name="Iiyama K."/>
            <person name="Mori K."/>
            <person name="Mon H."/>
            <person name="Chieda Y."/>
            <person name="Lee J.M."/>
            <person name="Kusakabe T."/>
            <person name="Tashiro K."/>
            <person name="Asano S."/>
            <person name="Yasunaga-Aoki C."/>
            <person name="Shimizu S."/>
        </authorList>
    </citation>
    <scope>NUCLEOTIDE SEQUENCE [LARGE SCALE GENOMIC DNA]</scope>
    <source>
        <strain evidence="1 2">ATCC 14706</strain>
    </source>
</reference>
<organism evidence="1 2">
    <name type="scientific">Paenibacillus popilliae ATCC 14706</name>
    <dbReference type="NCBI Taxonomy" id="1212764"/>
    <lineage>
        <taxon>Bacteria</taxon>
        <taxon>Bacillati</taxon>
        <taxon>Bacillota</taxon>
        <taxon>Bacilli</taxon>
        <taxon>Bacillales</taxon>
        <taxon>Paenibacillaceae</taxon>
        <taxon>Paenibacillus</taxon>
    </lineage>
</organism>
<keyword evidence="2" id="KW-1185">Reference proteome</keyword>
<dbReference type="Proteomes" id="UP000029453">
    <property type="component" value="Unassembled WGS sequence"/>
</dbReference>
<name>M9M430_PAEPP</name>
<keyword evidence="1" id="KW-0378">Hydrolase</keyword>
<accession>M9M430</accession>